<dbReference type="Proteomes" id="UP000594057">
    <property type="component" value="Segment"/>
</dbReference>
<evidence type="ECO:0000313" key="1">
    <source>
        <dbReference type="EMBL" id="QOR60063.1"/>
    </source>
</evidence>
<dbReference type="KEGG" id="vg:65131533"/>
<organism evidence="1 2">
    <name type="scientific">uncultured phage cr115_1</name>
    <dbReference type="NCBI Taxonomy" id="2772089"/>
    <lineage>
        <taxon>Viruses</taxon>
        <taxon>Duplodnaviria</taxon>
        <taxon>Heunggongvirae</taxon>
        <taxon>Uroviricota</taxon>
        <taxon>Caudoviricetes</taxon>
        <taxon>Crassvirales</taxon>
        <taxon>Suoliviridae</taxon>
        <taxon>Uncouvirinae</taxon>
        <taxon>Birpovirus</taxon>
        <taxon>Birpovirus hiberniae</taxon>
    </lineage>
</organism>
<sequence length="152" mass="17344">MLELKRAGLYIANGKNTSVLVRVAGEYPYLRVISGVLLNDMEKDGTVTVLKEDDPELQDIVCNPKNYIFDLPSVSSSIKNENGLKTTEKKSIEFTNEQFDEWVNKYINFTKMYPEQYNVKAQVMIISAGFSISQADLIIQQIQTRLRLRGIM</sequence>
<evidence type="ECO:0000313" key="2">
    <source>
        <dbReference type="Proteomes" id="UP000594057"/>
    </source>
</evidence>
<name>A0A7M1S034_9CAUD</name>
<dbReference type="EMBL" id="MT774405">
    <property type="protein sequence ID" value="QOR60063.1"/>
    <property type="molecule type" value="Genomic_DNA"/>
</dbReference>
<accession>A0A7M1S034</accession>
<proteinExistence type="predicted"/>
<protein>
    <submittedName>
        <fullName evidence="1">Uncharacterized protein</fullName>
    </submittedName>
</protein>
<dbReference type="RefSeq" id="YP_010113036.1">
    <property type="nucleotide sequence ID" value="NC_055898.1"/>
</dbReference>
<dbReference type="GeneID" id="65131533"/>
<reference evidence="1 2" key="1">
    <citation type="submission" date="2020-07" db="EMBL/GenBank/DDBJ databases">
        <title>Taxonomic proposal: Crassvirales, a new order of highly abundant and diverse bacterial viruses.</title>
        <authorList>
            <person name="Shkoporov A.N."/>
            <person name="Stockdale S.R."/>
            <person name="Guerin E."/>
            <person name="Ross R.P."/>
            <person name="Hill C."/>
        </authorList>
    </citation>
    <scope>NUCLEOTIDE SEQUENCE [LARGE SCALE GENOMIC DNA]</scope>
</reference>
<keyword evidence="2" id="KW-1185">Reference proteome</keyword>